<dbReference type="Proteomes" id="UP000695007">
    <property type="component" value="Unplaced"/>
</dbReference>
<keyword evidence="12" id="KW-1185">Reference proteome</keyword>
<evidence type="ECO:0000259" key="11">
    <source>
        <dbReference type="PROSITE" id="PS50157"/>
    </source>
</evidence>
<name>A0AAJ6YPZ7_9HYME</name>
<keyword evidence="5" id="KW-0862">Zinc</keyword>
<feature type="domain" description="C2H2-type" evidence="11">
    <location>
        <begin position="188"/>
        <end position="215"/>
    </location>
</feature>
<dbReference type="PROSITE" id="PS50157">
    <property type="entry name" value="ZINC_FINGER_C2H2_2"/>
    <property type="match status" value="8"/>
</dbReference>
<dbReference type="RefSeq" id="XP_011502056.1">
    <property type="nucleotide sequence ID" value="XM_011503754.1"/>
</dbReference>
<sequence>MEDNIFKGKGEKKHKCSFPECKAAFNRPNRLQRHLNLHTNQRPYKCNVDDCDKSYTNLSHLKRHSQIHSPVAKTYKCQHCLSNISTLSNLKRHYKRAHDPDRELYCQECNVEFRKKSCYEEHLSSHDNSSFYNCDKCRKIFKSSTKLRKHLMTHRLKNYTCTIEKCEKMFEKWAEMVKHKRLEHKSEHACPKCNKVFLRKNALRNHCKIHAEDRPALPCPYEQCSRLYYFKRNLNCHIRSAHKGGKFTCDVCQRHVSTKQKLRNHITTMHLTERQPTKSKAPLPRRDLGIPRKSMLSRLTGIRLPPSTETKLLHRLPKALLRDQLTKDDSSYSEEDRSSDVSAKGA</sequence>
<dbReference type="InterPro" id="IPR013087">
    <property type="entry name" value="Znf_C2H2_type"/>
</dbReference>
<evidence type="ECO:0000256" key="1">
    <source>
        <dbReference type="ARBA" id="ARBA00004123"/>
    </source>
</evidence>
<evidence type="ECO:0000313" key="13">
    <source>
        <dbReference type="RefSeq" id="XP_011502056.1"/>
    </source>
</evidence>
<evidence type="ECO:0000313" key="12">
    <source>
        <dbReference type="Proteomes" id="UP000695007"/>
    </source>
</evidence>
<comment type="subcellular location">
    <subcellularLocation>
        <location evidence="1">Nucleus</location>
    </subcellularLocation>
</comment>
<reference evidence="13" key="1">
    <citation type="submission" date="2025-08" db="UniProtKB">
        <authorList>
            <consortium name="RefSeq"/>
        </authorList>
    </citation>
    <scope>IDENTIFICATION</scope>
</reference>
<feature type="domain" description="C2H2-type" evidence="11">
    <location>
        <begin position="14"/>
        <end position="43"/>
    </location>
</feature>
<feature type="region of interest" description="Disordered" evidence="10">
    <location>
        <begin position="272"/>
        <end position="292"/>
    </location>
</feature>
<dbReference type="SUPFAM" id="SSF57667">
    <property type="entry name" value="beta-beta-alpha zinc fingers"/>
    <property type="match status" value="5"/>
</dbReference>
<feature type="domain" description="C2H2-type" evidence="11">
    <location>
        <begin position="217"/>
        <end position="247"/>
    </location>
</feature>
<dbReference type="KEGG" id="csol:105365558"/>
<keyword evidence="3" id="KW-0677">Repeat</keyword>
<feature type="domain" description="C2H2-type" evidence="11">
    <location>
        <begin position="44"/>
        <end position="69"/>
    </location>
</feature>
<dbReference type="PANTHER" id="PTHR24399:SF31">
    <property type="entry name" value="ZINC FINGER PROTEIN PLAGL1"/>
    <property type="match status" value="1"/>
</dbReference>
<dbReference type="PANTHER" id="PTHR24399">
    <property type="entry name" value="ZINC FINGER AND BTB DOMAIN-CONTAINING"/>
    <property type="match status" value="1"/>
</dbReference>
<accession>A0AAJ6YPZ7</accession>
<feature type="domain" description="C2H2-type" evidence="11">
    <location>
        <begin position="132"/>
        <end position="159"/>
    </location>
</feature>
<feature type="domain" description="C2H2-type" evidence="11">
    <location>
        <begin position="159"/>
        <end position="189"/>
    </location>
</feature>
<dbReference type="PROSITE" id="PS00028">
    <property type="entry name" value="ZINC_FINGER_C2H2_1"/>
    <property type="match status" value="8"/>
</dbReference>
<dbReference type="GO" id="GO:0008270">
    <property type="term" value="F:zinc ion binding"/>
    <property type="evidence" value="ECO:0007669"/>
    <property type="project" value="UniProtKB-KW"/>
</dbReference>
<evidence type="ECO:0000256" key="4">
    <source>
        <dbReference type="ARBA" id="ARBA00022771"/>
    </source>
</evidence>
<evidence type="ECO:0000256" key="10">
    <source>
        <dbReference type="SAM" id="MobiDB-lite"/>
    </source>
</evidence>
<dbReference type="GO" id="GO:0000978">
    <property type="term" value="F:RNA polymerase II cis-regulatory region sequence-specific DNA binding"/>
    <property type="evidence" value="ECO:0007669"/>
    <property type="project" value="TreeGrafter"/>
</dbReference>
<keyword evidence="6" id="KW-0805">Transcription regulation</keyword>
<evidence type="ECO:0000256" key="8">
    <source>
        <dbReference type="ARBA" id="ARBA00023242"/>
    </source>
</evidence>
<keyword evidence="8" id="KW-0539">Nucleus</keyword>
<dbReference type="SMART" id="SM00355">
    <property type="entry name" value="ZnF_C2H2"/>
    <property type="match status" value="9"/>
</dbReference>
<protein>
    <submittedName>
        <fullName evidence="13">Zinc finger protein 501-like</fullName>
    </submittedName>
</protein>
<feature type="region of interest" description="Disordered" evidence="10">
    <location>
        <begin position="324"/>
        <end position="346"/>
    </location>
</feature>
<gene>
    <name evidence="13" type="primary">LOC105365558</name>
</gene>
<dbReference type="FunFam" id="3.30.160.60:FF:001102">
    <property type="entry name" value="Transcription factor IIIA"/>
    <property type="match status" value="1"/>
</dbReference>
<dbReference type="InterPro" id="IPR036236">
    <property type="entry name" value="Znf_C2H2_sf"/>
</dbReference>
<evidence type="ECO:0000256" key="6">
    <source>
        <dbReference type="ARBA" id="ARBA00023015"/>
    </source>
</evidence>
<evidence type="ECO:0000256" key="3">
    <source>
        <dbReference type="ARBA" id="ARBA00022737"/>
    </source>
</evidence>
<keyword evidence="4 9" id="KW-0863">Zinc-finger</keyword>
<dbReference type="GeneID" id="105365558"/>
<feature type="domain" description="C2H2-type" evidence="11">
    <location>
        <begin position="75"/>
        <end position="103"/>
    </location>
</feature>
<feature type="domain" description="C2H2-type" evidence="11">
    <location>
        <begin position="247"/>
        <end position="275"/>
    </location>
</feature>
<evidence type="ECO:0000256" key="9">
    <source>
        <dbReference type="PROSITE-ProRule" id="PRU00042"/>
    </source>
</evidence>
<keyword evidence="2" id="KW-0479">Metal-binding</keyword>
<dbReference type="AlphaFoldDB" id="A0AAJ6YPZ7"/>
<evidence type="ECO:0000256" key="2">
    <source>
        <dbReference type="ARBA" id="ARBA00022723"/>
    </source>
</evidence>
<keyword evidence="7" id="KW-0804">Transcription</keyword>
<feature type="compositionally biased region" description="Basic and acidic residues" evidence="10">
    <location>
        <begin position="324"/>
        <end position="339"/>
    </location>
</feature>
<proteinExistence type="predicted"/>
<dbReference type="Gene3D" id="3.30.160.60">
    <property type="entry name" value="Classic Zinc Finger"/>
    <property type="match status" value="6"/>
</dbReference>
<organism evidence="12 13">
    <name type="scientific">Ceratosolen solmsi marchali</name>
    <dbReference type="NCBI Taxonomy" id="326594"/>
    <lineage>
        <taxon>Eukaryota</taxon>
        <taxon>Metazoa</taxon>
        <taxon>Ecdysozoa</taxon>
        <taxon>Arthropoda</taxon>
        <taxon>Hexapoda</taxon>
        <taxon>Insecta</taxon>
        <taxon>Pterygota</taxon>
        <taxon>Neoptera</taxon>
        <taxon>Endopterygota</taxon>
        <taxon>Hymenoptera</taxon>
        <taxon>Apocrita</taxon>
        <taxon>Proctotrupomorpha</taxon>
        <taxon>Chalcidoidea</taxon>
        <taxon>Agaonidae</taxon>
        <taxon>Agaoninae</taxon>
        <taxon>Ceratosolen</taxon>
    </lineage>
</organism>
<dbReference type="GO" id="GO:0005654">
    <property type="term" value="C:nucleoplasm"/>
    <property type="evidence" value="ECO:0007669"/>
    <property type="project" value="TreeGrafter"/>
</dbReference>
<dbReference type="Pfam" id="PF00096">
    <property type="entry name" value="zf-C2H2"/>
    <property type="match status" value="3"/>
</dbReference>
<evidence type="ECO:0000256" key="7">
    <source>
        <dbReference type="ARBA" id="ARBA00023163"/>
    </source>
</evidence>
<dbReference type="GO" id="GO:0001227">
    <property type="term" value="F:DNA-binding transcription repressor activity, RNA polymerase II-specific"/>
    <property type="evidence" value="ECO:0007669"/>
    <property type="project" value="TreeGrafter"/>
</dbReference>
<evidence type="ECO:0000256" key="5">
    <source>
        <dbReference type="ARBA" id="ARBA00022833"/>
    </source>
</evidence>